<gene>
    <name evidence="2" type="ORF">IFO69_19520</name>
</gene>
<evidence type="ECO:0000256" key="1">
    <source>
        <dbReference type="ARBA" id="ARBA00023002"/>
    </source>
</evidence>
<keyword evidence="1" id="KW-0560">Oxidoreductase</keyword>
<accession>A0ABR9ARD8</accession>
<dbReference type="Proteomes" id="UP000647133">
    <property type="component" value="Unassembled WGS sequence"/>
</dbReference>
<dbReference type="Pfam" id="PF00106">
    <property type="entry name" value="adh_short"/>
    <property type="match status" value="1"/>
</dbReference>
<dbReference type="PRINTS" id="PR00081">
    <property type="entry name" value="GDHRDH"/>
</dbReference>
<sequence length="284" mass="31800">MDKKTCIVTGATSGIGLGIAKGLAKEGVILILIARNATKGEKLMNQLQSTYPSSKIHFYPTDLSSQKQIRATSEKIRRNHQIIDVLINNAGVWTSEAKLTEDGIEEQFAVNHLAYFLLTHLLYPQLAKSQDARIICMGSNSHQYGKINFINPNLTDEYHGLKAYGQSKLANLLFVYELERRKPDNIISTFCVSPGLVKTDIGVKHTNPFHSLMWKLRRLTGKSPEKAAETPIFLVLADKNLAPSGLYWENLKPKPSSKSSHSKEQASKLWELSKQLCQIDKFFG</sequence>
<evidence type="ECO:0000313" key="3">
    <source>
        <dbReference type="Proteomes" id="UP000647133"/>
    </source>
</evidence>
<protein>
    <submittedName>
        <fullName evidence="2">SDR family NAD(P)-dependent oxidoreductase</fullName>
    </submittedName>
</protein>
<dbReference type="InterPro" id="IPR002347">
    <property type="entry name" value="SDR_fam"/>
</dbReference>
<evidence type="ECO:0000313" key="2">
    <source>
        <dbReference type="EMBL" id="MBD8490952.1"/>
    </source>
</evidence>
<dbReference type="Gene3D" id="3.40.50.720">
    <property type="entry name" value="NAD(P)-binding Rossmann-like Domain"/>
    <property type="match status" value="1"/>
</dbReference>
<dbReference type="PANTHER" id="PTHR43157:SF31">
    <property type="entry name" value="PHOSPHATIDYLINOSITOL-GLYCAN BIOSYNTHESIS CLASS F PROTEIN"/>
    <property type="match status" value="1"/>
</dbReference>
<comment type="caution">
    <text evidence="2">The sequence shown here is derived from an EMBL/GenBank/DDBJ whole genome shotgun (WGS) entry which is preliminary data.</text>
</comment>
<dbReference type="InterPro" id="IPR036291">
    <property type="entry name" value="NAD(P)-bd_dom_sf"/>
</dbReference>
<dbReference type="RefSeq" id="WP_192011826.1">
    <property type="nucleotide sequence ID" value="NZ_JACYTQ010000009.1"/>
</dbReference>
<dbReference type="EMBL" id="JACYTQ010000009">
    <property type="protein sequence ID" value="MBD8490952.1"/>
    <property type="molecule type" value="Genomic_DNA"/>
</dbReference>
<dbReference type="PANTHER" id="PTHR43157">
    <property type="entry name" value="PHOSPHATIDYLINOSITOL-GLYCAN BIOSYNTHESIS CLASS F PROTEIN-RELATED"/>
    <property type="match status" value="1"/>
</dbReference>
<reference evidence="2 3" key="1">
    <citation type="submission" date="2020-09" db="EMBL/GenBank/DDBJ databases">
        <title>Echinicola sp. CAU 1574 isolated from sand of Sido Beach.</title>
        <authorList>
            <person name="Kim W."/>
        </authorList>
    </citation>
    <scope>NUCLEOTIDE SEQUENCE [LARGE SCALE GENOMIC DNA]</scope>
    <source>
        <strain evidence="2 3">CAU 1574</strain>
    </source>
</reference>
<keyword evidence="3" id="KW-1185">Reference proteome</keyword>
<dbReference type="SUPFAM" id="SSF51735">
    <property type="entry name" value="NAD(P)-binding Rossmann-fold domains"/>
    <property type="match status" value="1"/>
</dbReference>
<proteinExistence type="predicted"/>
<name>A0ABR9ARD8_9BACT</name>
<organism evidence="2 3">
    <name type="scientific">Echinicola arenosa</name>
    <dbReference type="NCBI Taxonomy" id="2774144"/>
    <lineage>
        <taxon>Bacteria</taxon>
        <taxon>Pseudomonadati</taxon>
        <taxon>Bacteroidota</taxon>
        <taxon>Cytophagia</taxon>
        <taxon>Cytophagales</taxon>
        <taxon>Cyclobacteriaceae</taxon>
        <taxon>Echinicola</taxon>
    </lineage>
</organism>